<evidence type="ECO:0000313" key="1">
    <source>
        <dbReference type="EMBL" id="KAJ8444584.1"/>
    </source>
</evidence>
<sequence>MVSIRMTNTLRKILKYQKASGGEKEIIRKKLQLRWPIQSLSITRLAFWPVGALHGLNYLGYKPGDGLRPVVLTYMKLEVMCRFLSSAVSSPNRFLKGLPSFQSVTSSQLDSWRTKRKSYFQCFIFDFFSMTNIKPSLLLKQYHPKSPVSLGALWMVCTRLNARAVQVRPRNSEVTMKKQMLYHDVGITRVGANSYFYRVKAKPETVDKGRPANDNTFCRRLIHCGICLGDHKGISGEQKVLLLKS</sequence>
<reference evidence="1" key="1">
    <citation type="submission" date="2022-04" db="EMBL/GenBank/DDBJ databases">
        <title>Carnegiea gigantea Genome sequencing and assembly v2.</title>
        <authorList>
            <person name="Copetti D."/>
            <person name="Sanderson M.J."/>
            <person name="Burquez A."/>
            <person name="Wojciechowski M.F."/>
        </authorList>
    </citation>
    <scope>NUCLEOTIDE SEQUENCE</scope>
    <source>
        <strain evidence="1">SGP5-SGP5p</strain>
        <tissue evidence="1">Aerial part</tissue>
    </source>
</reference>
<keyword evidence="2" id="KW-1185">Reference proteome</keyword>
<accession>A0A9Q1QK01</accession>
<name>A0A9Q1QK01_9CARY</name>
<evidence type="ECO:0000313" key="2">
    <source>
        <dbReference type="Proteomes" id="UP001153076"/>
    </source>
</evidence>
<organism evidence="1 2">
    <name type="scientific">Carnegiea gigantea</name>
    <dbReference type="NCBI Taxonomy" id="171969"/>
    <lineage>
        <taxon>Eukaryota</taxon>
        <taxon>Viridiplantae</taxon>
        <taxon>Streptophyta</taxon>
        <taxon>Embryophyta</taxon>
        <taxon>Tracheophyta</taxon>
        <taxon>Spermatophyta</taxon>
        <taxon>Magnoliopsida</taxon>
        <taxon>eudicotyledons</taxon>
        <taxon>Gunneridae</taxon>
        <taxon>Pentapetalae</taxon>
        <taxon>Caryophyllales</taxon>
        <taxon>Cactineae</taxon>
        <taxon>Cactaceae</taxon>
        <taxon>Cactoideae</taxon>
        <taxon>Echinocereeae</taxon>
        <taxon>Carnegiea</taxon>
    </lineage>
</organism>
<dbReference type="AlphaFoldDB" id="A0A9Q1QK01"/>
<comment type="caution">
    <text evidence="1">The sequence shown here is derived from an EMBL/GenBank/DDBJ whole genome shotgun (WGS) entry which is preliminary data.</text>
</comment>
<proteinExistence type="predicted"/>
<dbReference type="EMBL" id="JAKOGI010000093">
    <property type="protein sequence ID" value="KAJ8444584.1"/>
    <property type="molecule type" value="Genomic_DNA"/>
</dbReference>
<dbReference type="Proteomes" id="UP001153076">
    <property type="component" value="Unassembled WGS sequence"/>
</dbReference>
<protein>
    <submittedName>
        <fullName evidence="1">Uncharacterized protein</fullName>
    </submittedName>
</protein>
<gene>
    <name evidence="1" type="ORF">Cgig2_013863</name>
</gene>